<feature type="non-terminal residue" evidence="2">
    <location>
        <position position="1"/>
    </location>
</feature>
<organism evidence="2 3">
    <name type="scientific">Trifolium medium</name>
    <dbReference type="NCBI Taxonomy" id="97028"/>
    <lineage>
        <taxon>Eukaryota</taxon>
        <taxon>Viridiplantae</taxon>
        <taxon>Streptophyta</taxon>
        <taxon>Embryophyta</taxon>
        <taxon>Tracheophyta</taxon>
        <taxon>Spermatophyta</taxon>
        <taxon>Magnoliopsida</taxon>
        <taxon>eudicotyledons</taxon>
        <taxon>Gunneridae</taxon>
        <taxon>Pentapetalae</taxon>
        <taxon>rosids</taxon>
        <taxon>fabids</taxon>
        <taxon>Fabales</taxon>
        <taxon>Fabaceae</taxon>
        <taxon>Papilionoideae</taxon>
        <taxon>50 kb inversion clade</taxon>
        <taxon>NPAAA clade</taxon>
        <taxon>Hologalegina</taxon>
        <taxon>IRL clade</taxon>
        <taxon>Trifolieae</taxon>
        <taxon>Trifolium</taxon>
    </lineage>
</organism>
<evidence type="ECO:0000313" key="3">
    <source>
        <dbReference type="Proteomes" id="UP000265520"/>
    </source>
</evidence>
<protein>
    <recommendedName>
        <fullName evidence="4">Retrotransposon protein</fullName>
    </recommendedName>
</protein>
<accession>A0A392TBB9</accession>
<evidence type="ECO:0000256" key="1">
    <source>
        <dbReference type="SAM" id="MobiDB-lite"/>
    </source>
</evidence>
<evidence type="ECO:0000313" key="2">
    <source>
        <dbReference type="EMBL" id="MCI58421.1"/>
    </source>
</evidence>
<reference evidence="2 3" key="1">
    <citation type="journal article" date="2018" name="Front. Plant Sci.">
        <title>Red Clover (Trifolium pratense) and Zigzag Clover (T. medium) - A Picture of Genomic Similarities and Differences.</title>
        <authorList>
            <person name="Dluhosova J."/>
            <person name="Istvanek J."/>
            <person name="Nedelnik J."/>
            <person name="Repkova J."/>
        </authorList>
    </citation>
    <scope>NUCLEOTIDE SEQUENCE [LARGE SCALE GENOMIC DNA]</scope>
    <source>
        <strain evidence="3">cv. 10/8</strain>
        <tissue evidence="2">Leaf</tissue>
    </source>
</reference>
<dbReference type="Proteomes" id="UP000265520">
    <property type="component" value="Unassembled WGS sequence"/>
</dbReference>
<evidence type="ECO:0008006" key="4">
    <source>
        <dbReference type="Google" id="ProtNLM"/>
    </source>
</evidence>
<proteinExistence type="predicted"/>
<dbReference type="AlphaFoldDB" id="A0A392TBB9"/>
<comment type="caution">
    <text evidence="2">The sequence shown here is derived from an EMBL/GenBank/DDBJ whole genome shotgun (WGS) entry which is preliminary data.</text>
</comment>
<feature type="non-terminal residue" evidence="2">
    <location>
        <position position="91"/>
    </location>
</feature>
<feature type="region of interest" description="Disordered" evidence="1">
    <location>
        <begin position="15"/>
        <end position="46"/>
    </location>
</feature>
<keyword evidence="3" id="KW-1185">Reference proteome</keyword>
<sequence length="91" mass="10727">QEQQAQAERHHWEMMQVLQQQKRAEQPPIQPQPQPNQGAQSQVPRGNPVFCEFCRMNPPTFEGQYEPTEASEWLFRMEDMLEDLECTPAEK</sequence>
<dbReference type="EMBL" id="LXQA010545946">
    <property type="protein sequence ID" value="MCI58421.1"/>
    <property type="molecule type" value="Genomic_DNA"/>
</dbReference>
<name>A0A392TBB9_9FABA</name>